<reference evidence="3" key="1">
    <citation type="submission" date="2016-10" db="EMBL/GenBank/DDBJ databases">
        <authorList>
            <person name="Varghese N."/>
            <person name="Submissions S."/>
        </authorList>
    </citation>
    <scope>NUCLEOTIDE SEQUENCE [LARGE SCALE GENOMIC DNA]</scope>
    <source>
        <strain evidence="3">DSM 45245</strain>
    </source>
</reference>
<dbReference type="PANTHER" id="PTHR33164:SF57">
    <property type="entry name" value="MARR-FAMILY TRANSCRIPTIONAL REGULATOR"/>
    <property type="match status" value="1"/>
</dbReference>
<dbReference type="AlphaFoldDB" id="A0A1H3PUN2"/>
<dbReference type="PROSITE" id="PS50995">
    <property type="entry name" value="HTH_MARR_2"/>
    <property type="match status" value="1"/>
</dbReference>
<evidence type="ECO:0000313" key="3">
    <source>
        <dbReference type="Proteomes" id="UP000242415"/>
    </source>
</evidence>
<organism evidence="2 3">
    <name type="scientific">Micromonospora pattaloongensis</name>
    <dbReference type="NCBI Taxonomy" id="405436"/>
    <lineage>
        <taxon>Bacteria</taxon>
        <taxon>Bacillati</taxon>
        <taxon>Actinomycetota</taxon>
        <taxon>Actinomycetes</taxon>
        <taxon>Micromonosporales</taxon>
        <taxon>Micromonosporaceae</taxon>
        <taxon>Micromonospora</taxon>
    </lineage>
</organism>
<dbReference type="SMART" id="SM00347">
    <property type="entry name" value="HTH_MARR"/>
    <property type="match status" value="1"/>
</dbReference>
<dbReference type="GO" id="GO:0003677">
    <property type="term" value="F:DNA binding"/>
    <property type="evidence" value="ECO:0007669"/>
    <property type="project" value="UniProtKB-KW"/>
</dbReference>
<evidence type="ECO:0000259" key="1">
    <source>
        <dbReference type="PROSITE" id="PS50995"/>
    </source>
</evidence>
<dbReference type="InterPro" id="IPR036390">
    <property type="entry name" value="WH_DNA-bd_sf"/>
</dbReference>
<dbReference type="Proteomes" id="UP000242415">
    <property type="component" value="Unassembled WGS sequence"/>
</dbReference>
<dbReference type="EMBL" id="FNPH01000005">
    <property type="protein sequence ID" value="SDZ04756.1"/>
    <property type="molecule type" value="Genomic_DNA"/>
</dbReference>
<evidence type="ECO:0000313" key="2">
    <source>
        <dbReference type="EMBL" id="SDZ04756.1"/>
    </source>
</evidence>
<dbReference type="Gene3D" id="1.10.10.10">
    <property type="entry name" value="Winged helix-like DNA-binding domain superfamily/Winged helix DNA-binding domain"/>
    <property type="match status" value="1"/>
</dbReference>
<dbReference type="InterPro" id="IPR036388">
    <property type="entry name" value="WH-like_DNA-bd_sf"/>
</dbReference>
<dbReference type="CDD" id="cd00090">
    <property type="entry name" value="HTH_ARSR"/>
    <property type="match status" value="1"/>
</dbReference>
<dbReference type="RefSeq" id="WP_091556922.1">
    <property type="nucleotide sequence ID" value="NZ_FNPH01000005.1"/>
</dbReference>
<proteinExistence type="predicted"/>
<dbReference type="Pfam" id="PF01047">
    <property type="entry name" value="MarR"/>
    <property type="match status" value="1"/>
</dbReference>
<protein>
    <submittedName>
        <fullName evidence="2">DNA-binding transcriptional regulator, MarR family</fullName>
    </submittedName>
</protein>
<sequence>MDDDAALGQIETEVALLMRLGEATRRATPVAAHRSLDRAAYVILRHLQDAGPQNVSALAARLNLDGSTVTRQVSAMQRDGLVTREPDPHDGRGAVIRATRAGLNRVDAVRAARTALYGEILADWSPGDRRALAMLMRRLNESLDAHTRRTR</sequence>
<dbReference type="GO" id="GO:0006950">
    <property type="term" value="P:response to stress"/>
    <property type="evidence" value="ECO:0007669"/>
    <property type="project" value="TreeGrafter"/>
</dbReference>
<name>A0A1H3PUN2_9ACTN</name>
<dbReference type="STRING" id="405436.SAMN05444365_10536"/>
<accession>A0A1H3PUN2</accession>
<dbReference type="SUPFAM" id="SSF46785">
    <property type="entry name" value="Winged helix' DNA-binding domain"/>
    <property type="match status" value="1"/>
</dbReference>
<dbReference type="InterPro" id="IPR011991">
    <property type="entry name" value="ArsR-like_HTH"/>
</dbReference>
<feature type="domain" description="HTH marR-type" evidence="1">
    <location>
        <begin position="13"/>
        <end position="141"/>
    </location>
</feature>
<keyword evidence="2" id="KW-0238">DNA-binding</keyword>
<dbReference type="GO" id="GO:0003700">
    <property type="term" value="F:DNA-binding transcription factor activity"/>
    <property type="evidence" value="ECO:0007669"/>
    <property type="project" value="InterPro"/>
</dbReference>
<gene>
    <name evidence="2" type="ORF">SAMN05444365_10536</name>
</gene>
<dbReference type="OrthoDB" id="5148120at2"/>
<dbReference type="PRINTS" id="PR00598">
    <property type="entry name" value="HTHMARR"/>
</dbReference>
<dbReference type="InterPro" id="IPR000835">
    <property type="entry name" value="HTH_MarR-typ"/>
</dbReference>
<dbReference type="InterPro" id="IPR039422">
    <property type="entry name" value="MarR/SlyA-like"/>
</dbReference>
<dbReference type="PANTHER" id="PTHR33164">
    <property type="entry name" value="TRANSCRIPTIONAL REGULATOR, MARR FAMILY"/>
    <property type="match status" value="1"/>
</dbReference>
<keyword evidence="3" id="KW-1185">Reference proteome</keyword>